<accession>A0A919KU02</accession>
<evidence type="ECO:0000313" key="3">
    <source>
        <dbReference type="Proteomes" id="UP000627369"/>
    </source>
</evidence>
<evidence type="ECO:0000259" key="1">
    <source>
        <dbReference type="PROSITE" id="PS50075"/>
    </source>
</evidence>
<organism evidence="2 3">
    <name type="scientific">Promicromonospora soli</name>
    <dbReference type="NCBI Taxonomy" id="2035533"/>
    <lineage>
        <taxon>Bacteria</taxon>
        <taxon>Bacillati</taxon>
        <taxon>Actinomycetota</taxon>
        <taxon>Actinomycetes</taxon>
        <taxon>Micrococcales</taxon>
        <taxon>Promicromonosporaceae</taxon>
        <taxon>Promicromonospora</taxon>
    </lineage>
</organism>
<reference evidence="2" key="2">
    <citation type="submission" date="2020-09" db="EMBL/GenBank/DDBJ databases">
        <authorList>
            <person name="Sun Q."/>
            <person name="Zhou Y."/>
        </authorList>
    </citation>
    <scope>NUCLEOTIDE SEQUENCE</scope>
    <source>
        <strain evidence="2">CGMCC 4.7398</strain>
    </source>
</reference>
<protein>
    <recommendedName>
        <fullName evidence="1">Carrier domain-containing protein</fullName>
    </recommendedName>
</protein>
<dbReference type="Proteomes" id="UP000627369">
    <property type="component" value="Unassembled WGS sequence"/>
</dbReference>
<feature type="domain" description="Carrier" evidence="1">
    <location>
        <begin position="20"/>
        <end position="101"/>
    </location>
</feature>
<reference evidence="2" key="1">
    <citation type="journal article" date="2014" name="Int. J. Syst. Evol. Microbiol.">
        <title>Complete genome sequence of Corynebacterium casei LMG S-19264T (=DSM 44701T), isolated from a smear-ripened cheese.</title>
        <authorList>
            <consortium name="US DOE Joint Genome Institute (JGI-PGF)"/>
            <person name="Walter F."/>
            <person name="Albersmeier A."/>
            <person name="Kalinowski J."/>
            <person name="Ruckert C."/>
        </authorList>
    </citation>
    <scope>NUCLEOTIDE SEQUENCE</scope>
    <source>
        <strain evidence="2">CGMCC 4.7398</strain>
    </source>
</reference>
<dbReference type="PROSITE" id="PS50075">
    <property type="entry name" value="CARRIER"/>
    <property type="match status" value="1"/>
</dbReference>
<dbReference type="Pfam" id="PF00550">
    <property type="entry name" value="PP-binding"/>
    <property type="match status" value="1"/>
</dbReference>
<dbReference type="Gene3D" id="1.10.1200.10">
    <property type="entry name" value="ACP-like"/>
    <property type="match status" value="1"/>
</dbReference>
<proteinExistence type="predicted"/>
<dbReference type="AlphaFoldDB" id="A0A919KU02"/>
<dbReference type="InterPro" id="IPR009081">
    <property type="entry name" value="PP-bd_ACP"/>
</dbReference>
<dbReference type="RefSeq" id="WP_189669364.1">
    <property type="nucleotide sequence ID" value="NZ_BNAS01000003.1"/>
</dbReference>
<dbReference type="EMBL" id="BNAS01000003">
    <property type="protein sequence ID" value="GHH72564.1"/>
    <property type="molecule type" value="Genomic_DNA"/>
</dbReference>
<name>A0A919KU02_9MICO</name>
<dbReference type="InterPro" id="IPR036736">
    <property type="entry name" value="ACP-like_sf"/>
</dbReference>
<gene>
    <name evidence="2" type="ORF">GCM10017772_22350</name>
</gene>
<evidence type="ECO:0000313" key="2">
    <source>
        <dbReference type="EMBL" id="GHH72564.1"/>
    </source>
</evidence>
<keyword evidence="3" id="KW-1185">Reference proteome</keyword>
<dbReference type="SUPFAM" id="SSF47336">
    <property type="entry name" value="ACP-like"/>
    <property type="match status" value="1"/>
</dbReference>
<sequence>MSSDVTHTPVGAVTGGIAGEVTLADVLDVVGTILGIEDRVGTFDAATPLFGTLPELDSLAVLELLTALEDRFGITVEDDEVTGGLLETAGTLHEFVRARTR</sequence>
<comment type="caution">
    <text evidence="2">The sequence shown here is derived from an EMBL/GenBank/DDBJ whole genome shotgun (WGS) entry which is preliminary data.</text>
</comment>